<dbReference type="Pfam" id="PF00873">
    <property type="entry name" value="ACR_tran"/>
    <property type="match status" value="1"/>
</dbReference>
<evidence type="ECO:0000256" key="2">
    <source>
        <dbReference type="ARBA" id="ARBA00010942"/>
    </source>
</evidence>
<dbReference type="Gene3D" id="3.30.70.1320">
    <property type="entry name" value="Multidrug efflux transporter AcrB pore domain like"/>
    <property type="match status" value="1"/>
</dbReference>
<dbReference type="GO" id="GO:0005886">
    <property type="term" value="C:plasma membrane"/>
    <property type="evidence" value="ECO:0007669"/>
    <property type="project" value="UniProtKB-SubCell"/>
</dbReference>
<keyword evidence="3 9" id="KW-0813">Transport</keyword>
<feature type="transmembrane region" description="Helical" evidence="9">
    <location>
        <begin position="888"/>
        <end position="905"/>
    </location>
</feature>
<protein>
    <recommendedName>
        <fullName evidence="9">Efflux pump membrane transporter</fullName>
    </recommendedName>
</protein>
<dbReference type="GO" id="GO:0009636">
    <property type="term" value="P:response to toxic substance"/>
    <property type="evidence" value="ECO:0007669"/>
    <property type="project" value="UniProtKB-ARBA"/>
</dbReference>
<evidence type="ECO:0000313" key="11">
    <source>
        <dbReference type="Proteomes" id="UP000282977"/>
    </source>
</evidence>
<keyword evidence="5 9" id="KW-0997">Cell inner membrane</keyword>
<dbReference type="Proteomes" id="UP000282977">
    <property type="component" value="Unassembled WGS sequence"/>
</dbReference>
<dbReference type="Gene3D" id="1.20.1640.10">
    <property type="entry name" value="Multidrug efflux transporter AcrB transmembrane domain"/>
    <property type="match status" value="2"/>
</dbReference>
<dbReference type="SUPFAM" id="SSF82866">
    <property type="entry name" value="Multidrug efflux transporter AcrB transmembrane domain"/>
    <property type="match status" value="2"/>
</dbReference>
<dbReference type="EMBL" id="RZUL01000007">
    <property type="protein sequence ID" value="RVT39454.1"/>
    <property type="molecule type" value="Genomic_DNA"/>
</dbReference>
<name>A0A437J461_9SPHN</name>
<evidence type="ECO:0000313" key="10">
    <source>
        <dbReference type="EMBL" id="RVT39454.1"/>
    </source>
</evidence>
<dbReference type="GO" id="GO:0042910">
    <property type="term" value="F:xenobiotic transmembrane transporter activity"/>
    <property type="evidence" value="ECO:0007669"/>
    <property type="project" value="TreeGrafter"/>
</dbReference>
<dbReference type="NCBIfam" id="NF000282">
    <property type="entry name" value="RND_permease_1"/>
    <property type="match status" value="1"/>
</dbReference>
<feature type="transmembrane region" description="Helical" evidence="9">
    <location>
        <begin position="12"/>
        <end position="33"/>
    </location>
</feature>
<feature type="transmembrane region" description="Helical" evidence="9">
    <location>
        <begin position="340"/>
        <end position="359"/>
    </location>
</feature>
<feature type="transmembrane region" description="Helical" evidence="9">
    <location>
        <begin position="553"/>
        <end position="573"/>
    </location>
</feature>
<dbReference type="InterPro" id="IPR027463">
    <property type="entry name" value="AcrB_DN_DC_subdom"/>
</dbReference>
<dbReference type="FunFam" id="3.30.2090.10:FF:000001">
    <property type="entry name" value="Efflux pump membrane transporter"/>
    <property type="match status" value="1"/>
</dbReference>
<feature type="transmembrane region" description="Helical" evidence="9">
    <location>
        <begin position="912"/>
        <end position="932"/>
    </location>
</feature>
<dbReference type="FunFam" id="3.30.70.1430:FF:000001">
    <property type="entry name" value="Efflux pump membrane transporter"/>
    <property type="match status" value="1"/>
</dbReference>
<accession>A0A437J461</accession>
<proteinExistence type="inferred from homology"/>
<feature type="transmembrane region" description="Helical" evidence="9">
    <location>
        <begin position="471"/>
        <end position="493"/>
    </location>
</feature>
<dbReference type="OrthoDB" id="9807350at2"/>
<keyword evidence="4" id="KW-1003">Cell membrane</keyword>
<evidence type="ECO:0000256" key="3">
    <source>
        <dbReference type="ARBA" id="ARBA00022448"/>
    </source>
</evidence>
<feature type="transmembrane region" description="Helical" evidence="9">
    <location>
        <begin position="366"/>
        <end position="387"/>
    </location>
</feature>
<organism evidence="10 11">
    <name type="scientific">Sphingobium algorifonticola</name>
    <dbReference type="NCBI Taxonomy" id="2008318"/>
    <lineage>
        <taxon>Bacteria</taxon>
        <taxon>Pseudomonadati</taxon>
        <taxon>Pseudomonadota</taxon>
        <taxon>Alphaproteobacteria</taxon>
        <taxon>Sphingomonadales</taxon>
        <taxon>Sphingomonadaceae</taxon>
        <taxon>Sphingobium</taxon>
    </lineage>
</organism>
<keyword evidence="6 9" id="KW-0812">Transmembrane</keyword>
<evidence type="ECO:0000256" key="8">
    <source>
        <dbReference type="ARBA" id="ARBA00023136"/>
    </source>
</evidence>
<dbReference type="NCBIfam" id="TIGR00915">
    <property type="entry name" value="2A0602"/>
    <property type="match status" value="1"/>
</dbReference>
<feature type="transmembrane region" description="Helical" evidence="9">
    <location>
        <begin position="437"/>
        <end position="459"/>
    </location>
</feature>
<dbReference type="RefSeq" id="WP_127691816.1">
    <property type="nucleotide sequence ID" value="NZ_RZUL01000007.1"/>
</dbReference>
<evidence type="ECO:0000256" key="1">
    <source>
        <dbReference type="ARBA" id="ARBA00004429"/>
    </source>
</evidence>
<keyword evidence="7 9" id="KW-1133">Transmembrane helix</keyword>
<dbReference type="PRINTS" id="PR00702">
    <property type="entry name" value="ACRIFLAVINRP"/>
</dbReference>
<comment type="subcellular location">
    <subcellularLocation>
        <location evidence="1 9">Cell inner membrane</location>
        <topology evidence="1 9">Multi-pass membrane protein</topology>
    </subcellularLocation>
</comment>
<dbReference type="Gene3D" id="3.30.2090.10">
    <property type="entry name" value="Multidrug efflux transporter AcrB TolC docking domain, DN and DC subdomains"/>
    <property type="match status" value="2"/>
</dbReference>
<evidence type="ECO:0000256" key="9">
    <source>
        <dbReference type="RuleBase" id="RU364070"/>
    </source>
</evidence>
<dbReference type="SUPFAM" id="SSF82714">
    <property type="entry name" value="Multidrug efflux transporter AcrB TolC docking domain, DN and DC subdomains"/>
    <property type="match status" value="2"/>
</dbReference>
<feature type="transmembrane region" description="Helical" evidence="9">
    <location>
        <begin position="987"/>
        <end position="1007"/>
    </location>
</feature>
<comment type="caution">
    <text evidence="10">The sequence shown here is derived from an EMBL/GenBank/DDBJ whole genome shotgun (WGS) entry which is preliminary data.</text>
</comment>
<evidence type="ECO:0000256" key="4">
    <source>
        <dbReference type="ARBA" id="ARBA00022475"/>
    </source>
</evidence>
<dbReference type="PANTHER" id="PTHR32063:SF32">
    <property type="entry name" value="AMINOGLYCOSIDE EFFLUX PUMP-RELATED"/>
    <property type="match status" value="1"/>
</dbReference>
<reference evidence="10 11" key="1">
    <citation type="submission" date="2019-01" db="EMBL/GenBank/DDBJ databases">
        <authorList>
            <person name="Chen W.-M."/>
        </authorList>
    </citation>
    <scope>NUCLEOTIDE SEQUENCE [LARGE SCALE GENOMIC DNA]</scope>
    <source>
        <strain evidence="10 11">TLA-22</strain>
    </source>
</reference>
<feature type="transmembrane region" description="Helical" evidence="9">
    <location>
        <begin position="1013"/>
        <end position="1041"/>
    </location>
</feature>
<dbReference type="PANTHER" id="PTHR32063">
    <property type="match status" value="1"/>
</dbReference>
<dbReference type="SUPFAM" id="SSF82693">
    <property type="entry name" value="Multidrug efflux transporter AcrB pore domain, PN1, PN2, PC1 and PC2 subdomains"/>
    <property type="match status" value="4"/>
</dbReference>
<comment type="similarity">
    <text evidence="2 9">Belongs to the resistance-nodulation-cell division (RND) (TC 2.A.6) family.</text>
</comment>
<dbReference type="InterPro" id="IPR001036">
    <property type="entry name" value="Acrflvin-R"/>
</dbReference>
<keyword evidence="8 9" id="KW-0472">Membrane</keyword>
<dbReference type="Gene3D" id="3.30.70.1430">
    <property type="entry name" value="Multidrug efflux transporter AcrB pore domain"/>
    <property type="match status" value="2"/>
</dbReference>
<dbReference type="FunFam" id="1.20.1640.10:FF:000001">
    <property type="entry name" value="Efflux pump membrane transporter"/>
    <property type="match status" value="1"/>
</dbReference>
<feature type="transmembrane region" description="Helical" evidence="9">
    <location>
        <begin position="938"/>
        <end position="962"/>
    </location>
</feature>
<dbReference type="InterPro" id="IPR004764">
    <property type="entry name" value="MdtF-like"/>
</dbReference>
<gene>
    <name evidence="10" type="ORF">ENE74_15550</name>
</gene>
<dbReference type="GO" id="GO:0015562">
    <property type="term" value="F:efflux transmembrane transporter activity"/>
    <property type="evidence" value="ECO:0007669"/>
    <property type="project" value="InterPro"/>
</dbReference>
<evidence type="ECO:0000256" key="7">
    <source>
        <dbReference type="ARBA" id="ARBA00022989"/>
    </source>
</evidence>
<sequence>MSRIFIERPIFAWVIAIIVMLLGTGAIFALPIAQYPDVAPPQVNIRATYPGANAETIQNSVTQIIEQQLTGIDGLLYFNSSSSSRGSVTISATFEKGTDPDIAQVQVQNQVQQALARLPQQVQQQGLRVTKSNPDFLMIVGVYDETDRSTNQDVSDYLVSNLQDTIARTAGVGETNVFGSQYAMRIWLDPDKLASYALIPGDVVNAIQNQNTEVAAGEIGGQPQPTTQMLNATVTAQARLQTADQFKAIILKTDPSGAIVRLSDVARVELGAESYAAISRVNGHPGAGMSISVAPGADALKTAELVKAEVERAARNFPPGYKFAYANDTTAFIKLSIEEVVKTLIEAIILVVIVMFVFLQSWRATLIPTIAVPVVLLGTFGIFYLAGFSINTMTLFGLVLAIGLLVDDAIVVVENVERLMEENPEMTPKEATIQSMGEIQVALIAIAVVLSAVFLPMAFFGGSTGVIYRQFSLTIVSAMVLSALVALILSPALTATLLKQKSKEAPAGDGWVARRFPRATALVLLAQGKFNRGFEKGTDRYVAATARIVDRKWLFLLIYALVVALLIALFLRLPTSFLPTEDQGAAIVQFQLPAGATQGRTIEVQRQVENYLLENEGRNVRTLFTVAGGGGGGASGQNTGQGFMNFKDWSERTDAENSADAIVGRASAAFANIRDARVFALVPPAIRGLGQSNGFTMQLQNAGGMSREAFLAARDKLLEAASKDPALRAVRLTELPDVATLRVELDQQKLATLGLSQGDVNGTLSTAWGGRYVNDFVDRGRVKRVFVQGDAPYRAAPADLSRWFVRTSDGQMAPFSSFARISWSTAPTTLSRFQGISSFEFQGQAAPGTSSGAAMDRIAELAGQIPGTSIAWSGLSFQERLSSGQAPLLYGLSLLVVFLCLAALYESWTIPVAVLLVIPLGLVGAVFAVTLRGLENDVYLQIGLLTTMGLAAKNAILVIEFAERAEKEGKRVIDAALEAARLRLRPILMTSLAFIFGVLPLALSTGAGANSRIAIGTAVIGGMLTATILAIFYIPLFFVLVRRTTRDAFQKMRRGSGKAPAPEPAA</sequence>
<dbReference type="Gene3D" id="3.30.70.1440">
    <property type="entry name" value="Multidrug efflux transporter AcrB pore domain"/>
    <property type="match status" value="1"/>
</dbReference>
<dbReference type="AlphaFoldDB" id="A0A437J461"/>
<evidence type="ECO:0000256" key="5">
    <source>
        <dbReference type="ARBA" id="ARBA00022519"/>
    </source>
</evidence>
<evidence type="ECO:0000256" key="6">
    <source>
        <dbReference type="ARBA" id="ARBA00022692"/>
    </source>
</evidence>
<keyword evidence="11" id="KW-1185">Reference proteome</keyword>
<comment type="caution">
    <text evidence="9">Lacks conserved residue(s) required for the propagation of feature annotation.</text>
</comment>